<evidence type="ECO:0000313" key="1">
    <source>
        <dbReference type="EMBL" id="DAG00126.1"/>
    </source>
</evidence>
<accession>A0A8S5V076</accession>
<proteinExistence type="predicted"/>
<sequence>MSAITTSRLEGLTSGLRITHTAVPLNARHSRCPRVRNYNIEA</sequence>
<name>A0A8S5V076_9CAUD</name>
<dbReference type="EMBL" id="BK016176">
    <property type="protein sequence ID" value="DAG00126.1"/>
    <property type="molecule type" value="Genomic_DNA"/>
</dbReference>
<protein>
    <submittedName>
        <fullName evidence="1">Uncharacterized protein</fullName>
    </submittedName>
</protein>
<organism evidence="1">
    <name type="scientific">Siphoviridae sp. ctBeL15</name>
    <dbReference type="NCBI Taxonomy" id="2825374"/>
    <lineage>
        <taxon>Viruses</taxon>
        <taxon>Duplodnaviria</taxon>
        <taxon>Heunggongvirae</taxon>
        <taxon>Uroviricota</taxon>
        <taxon>Caudoviricetes</taxon>
    </lineage>
</organism>
<reference evidence="1" key="1">
    <citation type="journal article" date="2021" name="Proc. Natl. Acad. Sci. U.S.A.">
        <title>A Catalog of Tens of Thousands of Viruses from Human Metagenomes Reveals Hidden Associations with Chronic Diseases.</title>
        <authorList>
            <person name="Tisza M.J."/>
            <person name="Buck C.B."/>
        </authorList>
    </citation>
    <scope>NUCLEOTIDE SEQUENCE</scope>
    <source>
        <strain evidence="1">CtBeL15</strain>
    </source>
</reference>